<dbReference type="Proteomes" id="UP000494252">
    <property type="component" value="Unassembled WGS sequence"/>
</dbReference>
<dbReference type="Pfam" id="PF02195">
    <property type="entry name" value="ParB_N"/>
    <property type="match status" value="1"/>
</dbReference>
<evidence type="ECO:0000256" key="2">
    <source>
        <dbReference type="SAM" id="MobiDB-lite"/>
    </source>
</evidence>
<feature type="domain" description="ParB-like N-terminal" evidence="3">
    <location>
        <begin position="74"/>
        <end position="163"/>
    </location>
</feature>
<name>A0A6J5GP46_9BURK</name>
<dbReference type="InterPro" id="IPR050336">
    <property type="entry name" value="Chromosome_partition/occlusion"/>
</dbReference>
<gene>
    <name evidence="4" type="primary">noc_3</name>
    <name evidence="4" type="ORF">LMG27177_05654</name>
</gene>
<feature type="compositionally biased region" description="Basic and acidic residues" evidence="2">
    <location>
        <begin position="1"/>
        <end position="10"/>
    </location>
</feature>
<dbReference type="AlphaFoldDB" id="A0A6J5GP46"/>
<dbReference type="PANTHER" id="PTHR33375">
    <property type="entry name" value="CHROMOSOME-PARTITIONING PROTEIN PARB-RELATED"/>
    <property type="match status" value="1"/>
</dbReference>
<evidence type="ECO:0000313" key="5">
    <source>
        <dbReference type="Proteomes" id="UP000494252"/>
    </source>
</evidence>
<protein>
    <submittedName>
        <fullName evidence="4">Nucleoid occlusion protein</fullName>
    </submittedName>
</protein>
<dbReference type="SUPFAM" id="SSF109709">
    <property type="entry name" value="KorB DNA-binding domain-like"/>
    <property type="match status" value="1"/>
</dbReference>
<sequence>MSSKLKERLMARTAGVAERAESAAAARLPEAQPRASTMPAQLGAFRLEAREYQERIQQLQEQLEAAKRNGRGSMKVPLSDLHEVPGRRRYKSPEAYAELRENLRHNELMTPVAIRPRLEGGFEIVSGHWRTDSYRELERAEIDCVLSDSTEDQAALGAFYANLLQSDLTDYEKYLGFKDIRQRFPGITQAKMAEQAGVGESVVSALMAFDDLPAEVLALLNEKPSLMGATSGYALARLVRTGKADRVVLAAQRLANKELDEGQAVKFASADPSKHKAPPIASSFKIRAGRGTYCDVRQAKNVVRLEFQSEAEAQAVQSALKEVLEKSAAAAQDAQTSNPEK</sequence>
<accession>A0A6J5GP46</accession>
<dbReference type="EMBL" id="CADIKI010000020">
    <property type="protein sequence ID" value="CAB3804491.1"/>
    <property type="molecule type" value="Genomic_DNA"/>
</dbReference>
<dbReference type="Gene3D" id="3.90.1530.30">
    <property type="match status" value="1"/>
</dbReference>
<evidence type="ECO:0000313" key="4">
    <source>
        <dbReference type="EMBL" id="CAB3804491.1"/>
    </source>
</evidence>
<dbReference type="PANTHER" id="PTHR33375:SF1">
    <property type="entry name" value="CHROMOSOME-PARTITIONING PROTEIN PARB-RELATED"/>
    <property type="match status" value="1"/>
</dbReference>
<keyword evidence="1" id="KW-0175">Coiled coil</keyword>
<organism evidence="4 5">
    <name type="scientific">Paraburkholderia fynbosensis</name>
    <dbReference type="NCBI Taxonomy" id="1200993"/>
    <lineage>
        <taxon>Bacteria</taxon>
        <taxon>Pseudomonadati</taxon>
        <taxon>Pseudomonadota</taxon>
        <taxon>Betaproteobacteria</taxon>
        <taxon>Burkholderiales</taxon>
        <taxon>Burkholderiaceae</taxon>
        <taxon>Paraburkholderia</taxon>
    </lineage>
</organism>
<dbReference type="Gene3D" id="1.10.10.2830">
    <property type="match status" value="1"/>
</dbReference>
<feature type="region of interest" description="Disordered" evidence="2">
    <location>
        <begin position="1"/>
        <end position="37"/>
    </location>
</feature>
<dbReference type="GO" id="GO:0007059">
    <property type="term" value="P:chromosome segregation"/>
    <property type="evidence" value="ECO:0007669"/>
    <property type="project" value="TreeGrafter"/>
</dbReference>
<dbReference type="SUPFAM" id="SSF110849">
    <property type="entry name" value="ParB/Sulfiredoxin"/>
    <property type="match status" value="1"/>
</dbReference>
<feature type="coiled-coil region" evidence="1">
    <location>
        <begin position="42"/>
        <end position="69"/>
    </location>
</feature>
<feature type="compositionally biased region" description="Low complexity" evidence="2">
    <location>
        <begin position="22"/>
        <end position="35"/>
    </location>
</feature>
<dbReference type="InterPro" id="IPR003115">
    <property type="entry name" value="ParB_N"/>
</dbReference>
<keyword evidence="5" id="KW-1185">Reference proteome</keyword>
<evidence type="ECO:0000259" key="3">
    <source>
        <dbReference type="SMART" id="SM00470"/>
    </source>
</evidence>
<proteinExistence type="predicted"/>
<dbReference type="SMART" id="SM00470">
    <property type="entry name" value="ParB"/>
    <property type="match status" value="1"/>
</dbReference>
<dbReference type="RefSeq" id="WP_175164837.1">
    <property type="nucleotide sequence ID" value="NZ_CADIKI010000020.1"/>
</dbReference>
<dbReference type="GO" id="GO:0005694">
    <property type="term" value="C:chromosome"/>
    <property type="evidence" value="ECO:0007669"/>
    <property type="project" value="TreeGrafter"/>
</dbReference>
<dbReference type="InterPro" id="IPR036086">
    <property type="entry name" value="ParB/Sulfiredoxin_sf"/>
</dbReference>
<reference evidence="4 5" key="1">
    <citation type="submission" date="2020-04" db="EMBL/GenBank/DDBJ databases">
        <authorList>
            <person name="De Canck E."/>
        </authorList>
    </citation>
    <scope>NUCLEOTIDE SEQUENCE [LARGE SCALE GENOMIC DNA]</scope>
    <source>
        <strain evidence="4 5">LMG 27177</strain>
    </source>
</reference>
<evidence type="ECO:0000256" key="1">
    <source>
        <dbReference type="SAM" id="Coils"/>
    </source>
</evidence>